<name>A0A9P4N6R7_9PLEO</name>
<accession>A0A9P4N6R7</accession>
<comment type="caution">
    <text evidence="1">The sequence shown here is derived from an EMBL/GenBank/DDBJ whole genome shotgun (WGS) entry which is preliminary data.</text>
</comment>
<sequence length="105" mass="11956">MAQAAVLQTNYEYPSTETIACFQILFNYSRVEAANLIIAQRVDVTRDHITDEHWELIKEQEAVGTTAKPTNKVFNSKSWLNGMLDTVEKVWEVAGLDKVPEQSRL</sequence>
<evidence type="ECO:0000313" key="1">
    <source>
        <dbReference type="EMBL" id="KAF2260951.1"/>
    </source>
</evidence>
<dbReference type="EMBL" id="ML986667">
    <property type="protein sequence ID" value="KAF2260951.1"/>
    <property type="molecule type" value="Genomic_DNA"/>
</dbReference>
<protein>
    <submittedName>
        <fullName evidence="1">Uncharacterized protein</fullName>
    </submittedName>
</protein>
<organism evidence="1 2">
    <name type="scientific">Lojkania enalia</name>
    <dbReference type="NCBI Taxonomy" id="147567"/>
    <lineage>
        <taxon>Eukaryota</taxon>
        <taxon>Fungi</taxon>
        <taxon>Dikarya</taxon>
        <taxon>Ascomycota</taxon>
        <taxon>Pezizomycotina</taxon>
        <taxon>Dothideomycetes</taxon>
        <taxon>Pleosporomycetidae</taxon>
        <taxon>Pleosporales</taxon>
        <taxon>Pleosporales incertae sedis</taxon>
        <taxon>Lojkania</taxon>
    </lineage>
</organism>
<dbReference type="OrthoDB" id="3262926at2759"/>
<keyword evidence="2" id="KW-1185">Reference proteome</keyword>
<reference evidence="2" key="1">
    <citation type="journal article" date="2020" name="Stud. Mycol.">
        <title>101 Dothideomycetes genomes: A test case for predicting lifestyles and emergence of pathogens.</title>
        <authorList>
            <person name="Haridas S."/>
            <person name="Albert R."/>
            <person name="Binder M."/>
            <person name="Bloem J."/>
            <person name="LaButti K."/>
            <person name="Salamov A."/>
            <person name="Andreopoulos B."/>
            <person name="Baker S."/>
            <person name="Barry K."/>
            <person name="Bills G."/>
            <person name="Bluhm B."/>
            <person name="Cannon C."/>
            <person name="Castanera R."/>
            <person name="Culley D."/>
            <person name="Daum C."/>
            <person name="Ezra D."/>
            <person name="Gonzalez J."/>
            <person name="Henrissat B."/>
            <person name="Kuo A."/>
            <person name="Liang C."/>
            <person name="Lipzen A."/>
            <person name="Lutzoni F."/>
            <person name="Magnuson J."/>
            <person name="Mondo S."/>
            <person name="Nolan M."/>
            <person name="Ohm R."/>
            <person name="Pangilinan J."/>
            <person name="Park H.-J."/>
            <person name="Ramirez L."/>
            <person name="Alfaro M."/>
            <person name="Sun H."/>
            <person name="Tritt A."/>
            <person name="Yoshinaga Y."/>
            <person name="Zwiers L.-H."/>
            <person name="Turgeon B."/>
            <person name="Goodwin S."/>
            <person name="Spatafora J."/>
            <person name="Crous P."/>
            <person name="Grigoriev I."/>
        </authorList>
    </citation>
    <scope>NUCLEOTIDE SEQUENCE [LARGE SCALE GENOMIC DNA]</scope>
    <source>
        <strain evidence="2">CBS 304.66</strain>
    </source>
</reference>
<evidence type="ECO:0000313" key="2">
    <source>
        <dbReference type="Proteomes" id="UP000800093"/>
    </source>
</evidence>
<dbReference type="AlphaFoldDB" id="A0A9P4N6R7"/>
<dbReference type="Proteomes" id="UP000800093">
    <property type="component" value="Unassembled WGS sequence"/>
</dbReference>
<proteinExistence type="predicted"/>
<gene>
    <name evidence="1" type="ORF">CC78DRAFT_584165</name>
</gene>